<dbReference type="Gene3D" id="3.30.300.160">
    <property type="entry name" value="Type II secretion system, protein E, N-terminal domain"/>
    <property type="match status" value="1"/>
</dbReference>
<dbReference type="InterPro" id="IPR003593">
    <property type="entry name" value="AAA+_ATPase"/>
</dbReference>
<gene>
    <name evidence="4" type="ORF">MNBD_GAMMA02-453</name>
</gene>
<dbReference type="PANTHER" id="PTHR30258">
    <property type="entry name" value="TYPE II SECRETION SYSTEM PROTEIN GSPE-RELATED"/>
    <property type="match status" value="1"/>
</dbReference>
<dbReference type="InterPro" id="IPR007831">
    <property type="entry name" value="T2SS_GspE_N"/>
</dbReference>
<keyword evidence="1" id="KW-0547">Nucleotide-binding</keyword>
<dbReference type="CDD" id="cd01129">
    <property type="entry name" value="PulE-GspE-like"/>
    <property type="match status" value="1"/>
</dbReference>
<dbReference type="SUPFAM" id="SSF52540">
    <property type="entry name" value="P-loop containing nucleoside triphosphate hydrolases"/>
    <property type="match status" value="1"/>
</dbReference>
<dbReference type="Pfam" id="PF00437">
    <property type="entry name" value="T2SSE"/>
    <property type="match status" value="1"/>
</dbReference>
<sequence>MTTANTIKNNFMATLAKQWLAAKIISQQQFAKLLEKSTVTSASVHPYISIVDNKLTNLKTGKPITMEFLTQWVAKTNKLDYLKIDPTKINVNQVTQVISQAYARQHQILPLFVDKDEIVIAVADPRNSSWLNDIQKIHRKKIKRVHSNPIDIQRLLFEFYGVNRRVQSAKRMHKGKTSDPILNLEQLVKLGGKDINADDQHVIGLVDWLLQYAFEQRASDIHLEPKRENCLIRFRIDGKLLKVYDLPPAVMAAVTSRIKILSRIDVAEKRRPQDGRIKTLSQGNREIELRVSTMPTTFGEKCVMRIFDPDAVVVDYQDLGFSATEAENWKQLINRPHGIVLVTGPTGSGKTTTLYSTLKKLATPEVNVSTVEDPIEMVDPILNQMQVNPKIGLHFADGVRTLMRQDPDIIMIGEIRDLETAQMAVQASLTGHLVLSTLHTNDAPSSINRLLDLGVADYLLRSTLAGVLAQRLIRLLCEHCKVPTKVDAEKWVSMVHPFDIQPPKELFAAKGCDECRNTGYHGRSGVFEMMPIHQQVRQLIRDNVPSEKIAAAAYQQGMMPLRIAISHLLKAGKTSLEEAIRLAPPDAY</sequence>
<reference evidence="4" key="1">
    <citation type="submission" date="2018-06" db="EMBL/GenBank/DDBJ databases">
        <authorList>
            <person name="Zhirakovskaya E."/>
        </authorList>
    </citation>
    <scope>NUCLEOTIDE SEQUENCE</scope>
</reference>
<dbReference type="FunFam" id="3.40.50.300:FF:000398">
    <property type="entry name" value="Type IV pilus assembly ATPase PilB"/>
    <property type="match status" value="1"/>
</dbReference>
<dbReference type="SUPFAM" id="SSF160246">
    <property type="entry name" value="EspE N-terminal domain-like"/>
    <property type="match status" value="1"/>
</dbReference>
<proteinExistence type="predicted"/>
<dbReference type="PANTHER" id="PTHR30258:SF13">
    <property type="entry name" value="SECRETION PATHWAY ATPASE-RELATED"/>
    <property type="match status" value="1"/>
</dbReference>
<keyword evidence="2" id="KW-0067">ATP-binding</keyword>
<dbReference type="InterPro" id="IPR027417">
    <property type="entry name" value="P-loop_NTPase"/>
</dbReference>
<evidence type="ECO:0000313" key="4">
    <source>
        <dbReference type="EMBL" id="VAW46313.1"/>
    </source>
</evidence>
<accession>A0A3B0W1M5</accession>
<dbReference type="SMART" id="SM00382">
    <property type="entry name" value="AAA"/>
    <property type="match status" value="1"/>
</dbReference>
<evidence type="ECO:0000256" key="2">
    <source>
        <dbReference type="ARBA" id="ARBA00022840"/>
    </source>
</evidence>
<dbReference type="EMBL" id="UOFA01000270">
    <property type="protein sequence ID" value="VAW46313.1"/>
    <property type="molecule type" value="Genomic_DNA"/>
</dbReference>
<dbReference type="AlphaFoldDB" id="A0A3B0W1M5"/>
<dbReference type="GO" id="GO:0016887">
    <property type="term" value="F:ATP hydrolysis activity"/>
    <property type="evidence" value="ECO:0007669"/>
    <property type="project" value="TreeGrafter"/>
</dbReference>
<dbReference type="GO" id="GO:0005886">
    <property type="term" value="C:plasma membrane"/>
    <property type="evidence" value="ECO:0007669"/>
    <property type="project" value="TreeGrafter"/>
</dbReference>
<dbReference type="GO" id="GO:0005524">
    <property type="term" value="F:ATP binding"/>
    <property type="evidence" value="ECO:0007669"/>
    <property type="project" value="UniProtKB-KW"/>
</dbReference>
<dbReference type="InterPro" id="IPR037257">
    <property type="entry name" value="T2SS_E_N_sf"/>
</dbReference>
<protein>
    <submittedName>
        <fullName evidence="4">Type II secretory pathway, ATPase PulE/Tfp pilus assembly pathway, ATPase PilB</fullName>
    </submittedName>
</protein>
<dbReference type="InterPro" id="IPR001482">
    <property type="entry name" value="T2SS/T4SS_dom"/>
</dbReference>
<organism evidence="4">
    <name type="scientific">hydrothermal vent metagenome</name>
    <dbReference type="NCBI Taxonomy" id="652676"/>
    <lineage>
        <taxon>unclassified sequences</taxon>
        <taxon>metagenomes</taxon>
        <taxon>ecological metagenomes</taxon>
    </lineage>
</organism>
<dbReference type="Gene3D" id="3.30.450.90">
    <property type="match status" value="1"/>
</dbReference>
<dbReference type="Gene3D" id="3.40.50.300">
    <property type="entry name" value="P-loop containing nucleotide triphosphate hydrolases"/>
    <property type="match status" value="1"/>
</dbReference>
<feature type="domain" description="Bacterial type II secretion system protein E" evidence="3">
    <location>
        <begin position="403"/>
        <end position="417"/>
    </location>
</feature>
<dbReference type="PROSITE" id="PS00662">
    <property type="entry name" value="T2SP_E"/>
    <property type="match status" value="1"/>
</dbReference>
<dbReference type="Pfam" id="PF05157">
    <property type="entry name" value="MshEN"/>
    <property type="match status" value="1"/>
</dbReference>
<evidence type="ECO:0000259" key="3">
    <source>
        <dbReference type="PROSITE" id="PS00662"/>
    </source>
</evidence>
<name>A0A3B0W1M5_9ZZZZ</name>
<evidence type="ECO:0000256" key="1">
    <source>
        <dbReference type="ARBA" id="ARBA00022741"/>
    </source>
</evidence>